<evidence type="ECO:0000313" key="3">
    <source>
        <dbReference type="Proteomes" id="UP000037122"/>
    </source>
</evidence>
<evidence type="ECO:0000313" key="2">
    <source>
        <dbReference type="EMBL" id="KNE01382.1"/>
    </source>
</evidence>
<feature type="compositionally biased region" description="Basic and acidic residues" evidence="1">
    <location>
        <begin position="1"/>
        <end position="27"/>
    </location>
</feature>
<name>A0A0L0P4T1_CANAR</name>
<dbReference type="Proteomes" id="UP000037122">
    <property type="component" value="Unassembled WGS sequence"/>
</dbReference>
<sequence length="56" mass="6142">MVKERLTSEEAKGTSDSDLVNHPDKTDLNMVQCSDDQGGDVNETSSINSRDETKNV</sequence>
<protein>
    <submittedName>
        <fullName evidence="2">Uncharacterized protein</fullName>
    </submittedName>
</protein>
<organism evidence="2 3">
    <name type="scientific">Candidozyma auris</name>
    <name type="common">Yeast</name>
    <name type="synonym">Candida auris</name>
    <dbReference type="NCBI Taxonomy" id="498019"/>
    <lineage>
        <taxon>Eukaryota</taxon>
        <taxon>Fungi</taxon>
        <taxon>Dikarya</taxon>
        <taxon>Ascomycota</taxon>
        <taxon>Saccharomycotina</taxon>
        <taxon>Pichiomycetes</taxon>
        <taxon>Metschnikowiaceae</taxon>
        <taxon>Candidozyma</taxon>
    </lineage>
</organism>
<reference evidence="3" key="1">
    <citation type="journal article" date="2015" name="BMC Genomics">
        <title>Draft genome of a commonly misdiagnosed multidrug resistant pathogen Candida auris.</title>
        <authorList>
            <person name="Chatterjee S."/>
            <person name="Alampalli S.V."/>
            <person name="Nageshan R.K."/>
            <person name="Chettiar S.T."/>
            <person name="Joshi S."/>
            <person name="Tatu U.S."/>
        </authorList>
    </citation>
    <scope>NUCLEOTIDE SEQUENCE [LARGE SCALE GENOMIC DNA]</scope>
    <source>
        <strain evidence="3">6684</strain>
    </source>
</reference>
<proteinExistence type="predicted"/>
<gene>
    <name evidence="2" type="ORF">QG37_01570</name>
</gene>
<comment type="caution">
    <text evidence="2">The sequence shown here is derived from an EMBL/GenBank/DDBJ whole genome shotgun (WGS) entry which is preliminary data.</text>
</comment>
<dbReference type="EMBL" id="LGST01000012">
    <property type="protein sequence ID" value="KNE01382.1"/>
    <property type="molecule type" value="Genomic_DNA"/>
</dbReference>
<evidence type="ECO:0000256" key="1">
    <source>
        <dbReference type="SAM" id="MobiDB-lite"/>
    </source>
</evidence>
<dbReference type="AlphaFoldDB" id="A0A0L0P4T1"/>
<accession>A0A0L0P4T1</accession>
<feature type="region of interest" description="Disordered" evidence="1">
    <location>
        <begin position="1"/>
        <end position="56"/>
    </location>
</feature>
<dbReference type="VEuPathDB" id="FungiDB:QG37_01570"/>